<proteinExistence type="predicted"/>
<dbReference type="GO" id="GO:0004519">
    <property type="term" value="F:endonuclease activity"/>
    <property type="evidence" value="ECO:0007669"/>
    <property type="project" value="UniProtKB-KW"/>
</dbReference>
<dbReference type="RefSeq" id="WP_254427839.1">
    <property type="nucleotide sequence ID" value="NZ_JBBYHY010000002.1"/>
</dbReference>
<keyword evidence="2" id="KW-0378">Hydrolase</keyword>
<dbReference type="EMBL" id="JBBYHY010000002">
    <property type="protein sequence ID" value="MEL3952908.1"/>
    <property type="molecule type" value="Genomic_DNA"/>
</dbReference>
<dbReference type="Pfam" id="PF13391">
    <property type="entry name" value="HNH_2"/>
    <property type="match status" value="1"/>
</dbReference>
<keyword evidence="3" id="KW-1185">Reference proteome</keyword>
<sequence length="459" mass="50967">MSNGASLVENGMELCASADHKDRGHSVLKKFAFLEYGVELKAHISSVSGFTESPKELVVSLWEHDFNEDFSRYHGHMTAWSGAGEKRFRKQVLEANRERLPIRVVLATSQQPDMVRAGRASDADNDFVPRFDLVGWLINLDRDNVEFKFEKTGTAWVKPTVQSAESVAVSDKSDETDLALSTPDARYWRAVEAIEALGEGTVAETVAWLESHYPGDPLGDPRASLEHVTVNATTRPHYDKARSNWRSDSGHPRDRLFKVTEKNPIRTTYIPFDPTSHGHVDLQKSAEGKWEVVQLPMSELALAEAEAQATAPPLPIDSDHDSRVWAMKAIAQRQGQSLFRSMLIEAYDGKCAVTGSNATAVLEAAHIEPYRGTHTNRIDNGLLLRSDIHTLFDLGLVWLTADYLLVVAPSLKGSDYEAFDGLPLRLPTIKAHLPNPAHLMKHAQLAREKNGLPDPAELK</sequence>
<protein>
    <submittedName>
        <fullName evidence="2">HNH endonuclease</fullName>
    </submittedName>
</protein>
<reference evidence="2 3" key="1">
    <citation type="submission" date="2024-04" db="EMBL/GenBank/DDBJ databases">
        <title>Bacterial endophytes with biocontrol capabilities against important plant pathogens.</title>
        <authorList>
            <person name="Alayande K.A."/>
        </authorList>
    </citation>
    <scope>NUCLEOTIDE SEQUENCE [LARGE SCALE GENOMIC DNA]</scope>
    <source>
        <strain evidence="2 3">KV22</strain>
    </source>
</reference>
<dbReference type="InterPro" id="IPR003615">
    <property type="entry name" value="HNH_nuc"/>
</dbReference>
<comment type="caution">
    <text evidence="2">The sequence shown here is derived from an EMBL/GenBank/DDBJ whole genome shotgun (WGS) entry which is preliminary data.</text>
</comment>
<organism evidence="2 3">
    <name type="scientific">Stenotrophomonas bentonitica</name>
    <dbReference type="NCBI Taxonomy" id="1450134"/>
    <lineage>
        <taxon>Bacteria</taxon>
        <taxon>Pseudomonadati</taxon>
        <taxon>Pseudomonadota</taxon>
        <taxon>Gammaproteobacteria</taxon>
        <taxon>Lysobacterales</taxon>
        <taxon>Lysobacteraceae</taxon>
        <taxon>Stenotrophomonas</taxon>
    </lineage>
</organism>
<feature type="domain" description="HNH nuclease" evidence="1">
    <location>
        <begin position="351"/>
        <end position="397"/>
    </location>
</feature>
<name>A0ABU9JKB2_9GAMM</name>
<gene>
    <name evidence="2" type="ORF">AAE039_04965</name>
</gene>
<dbReference type="Proteomes" id="UP001455088">
    <property type="component" value="Unassembled WGS sequence"/>
</dbReference>
<accession>A0ABU9JKB2</accession>
<evidence type="ECO:0000313" key="2">
    <source>
        <dbReference type="EMBL" id="MEL3952908.1"/>
    </source>
</evidence>
<keyword evidence="2" id="KW-0255">Endonuclease</keyword>
<keyword evidence="2" id="KW-0540">Nuclease</keyword>
<evidence type="ECO:0000259" key="1">
    <source>
        <dbReference type="Pfam" id="PF13391"/>
    </source>
</evidence>
<evidence type="ECO:0000313" key="3">
    <source>
        <dbReference type="Proteomes" id="UP001455088"/>
    </source>
</evidence>